<evidence type="ECO:0000256" key="1">
    <source>
        <dbReference type="SAM" id="Phobius"/>
    </source>
</evidence>
<protein>
    <submittedName>
        <fullName evidence="2">Uncharacterized protein</fullName>
    </submittedName>
</protein>
<feature type="transmembrane region" description="Helical" evidence="1">
    <location>
        <begin position="30"/>
        <end position="51"/>
    </location>
</feature>
<keyword evidence="1" id="KW-0472">Membrane</keyword>
<dbReference type="AlphaFoldDB" id="A0A5K7ZZY8"/>
<name>A0A5K7ZZY8_9BACT</name>
<keyword evidence="1" id="KW-0812">Transmembrane</keyword>
<organism evidence="2 3">
    <name type="scientific">Desulfosarcina ovata subsp. sediminis</name>
    <dbReference type="NCBI Taxonomy" id="885957"/>
    <lineage>
        <taxon>Bacteria</taxon>
        <taxon>Pseudomonadati</taxon>
        <taxon>Thermodesulfobacteriota</taxon>
        <taxon>Desulfobacteria</taxon>
        <taxon>Desulfobacterales</taxon>
        <taxon>Desulfosarcinaceae</taxon>
        <taxon>Desulfosarcina</taxon>
    </lineage>
</organism>
<evidence type="ECO:0000313" key="2">
    <source>
        <dbReference type="EMBL" id="BBO85823.1"/>
    </source>
</evidence>
<evidence type="ECO:0000313" key="3">
    <source>
        <dbReference type="Proteomes" id="UP000425960"/>
    </source>
</evidence>
<dbReference type="KEGG" id="dov:DSCO28_63890"/>
<dbReference type="Proteomes" id="UP000425960">
    <property type="component" value="Chromosome"/>
</dbReference>
<gene>
    <name evidence="2" type="ORF">DSCO28_63890</name>
</gene>
<feature type="transmembrane region" description="Helical" evidence="1">
    <location>
        <begin position="57"/>
        <end position="82"/>
    </location>
</feature>
<sequence length="128" mass="15142">MDLFCKSVICPYCNKNAEYRFKIEALHIGYLRIILQRYAITLLMVVTLFISVKAFTIIVLTTIGFGLIHYGLHRLFSFIVYFRDKRRRKGIPRLYTFLLTCLHCRESFKVSLLLTLPDRGMYEVKHVD</sequence>
<dbReference type="RefSeq" id="WP_155325302.1">
    <property type="nucleotide sequence ID" value="NZ_AP021876.1"/>
</dbReference>
<proteinExistence type="predicted"/>
<reference evidence="2 3" key="1">
    <citation type="submission" date="2019-11" db="EMBL/GenBank/DDBJ databases">
        <title>Comparative genomics of hydrocarbon-degrading Desulfosarcina strains.</title>
        <authorList>
            <person name="Watanabe M."/>
            <person name="Kojima H."/>
            <person name="Fukui M."/>
        </authorList>
    </citation>
    <scope>NUCLEOTIDE SEQUENCE [LARGE SCALE GENOMIC DNA]</scope>
    <source>
        <strain evidence="2 3">28bB2T</strain>
    </source>
</reference>
<dbReference type="EMBL" id="AP021876">
    <property type="protein sequence ID" value="BBO85823.1"/>
    <property type="molecule type" value="Genomic_DNA"/>
</dbReference>
<accession>A0A5K7ZZY8</accession>
<keyword evidence="1" id="KW-1133">Transmembrane helix</keyword>